<dbReference type="InterPro" id="IPR004873">
    <property type="entry name" value="BURP_dom"/>
</dbReference>
<dbReference type="EMBL" id="JBJKBG010000009">
    <property type="protein sequence ID" value="KAL3722521.1"/>
    <property type="molecule type" value="Genomic_DNA"/>
</dbReference>
<evidence type="ECO:0000313" key="3">
    <source>
        <dbReference type="Proteomes" id="UP001634007"/>
    </source>
</evidence>
<reference evidence="2 3" key="1">
    <citation type="submission" date="2024-11" db="EMBL/GenBank/DDBJ databases">
        <title>Chromosome-level genome assembly of Eucalyptus globulus Labill. provides insights into its genome evolution.</title>
        <authorList>
            <person name="Li X."/>
        </authorList>
    </citation>
    <scope>NUCLEOTIDE SEQUENCE [LARGE SCALE GENOMIC DNA]</scope>
    <source>
        <strain evidence="2">CL2024</strain>
        <tissue evidence="2">Fresh tender leaves</tissue>
    </source>
</reference>
<protein>
    <recommendedName>
        <fullName evidence="1">BURP domain-containing protein</fullName>
    </recommendedName>
</protein>
<dbReference type="Pfam" id="PF03181">
    <property type="entry name" value="BURP"/>
    <property type="match status" value="1"/>
</dbReference>
<proteinExistence type="predicted"/>
<accession>A0ABD3J4N1</accession>
<name>A0ABD3J4N1_EUCGL</name>
<organism evidence="2 3">
    <name type="scientific">Eucalyptus globulus</name>
    <name type="common">Tasmanian blue gum</name>
    <dbReference type="NCBI Taxonomy" id="34317"/>
    <lineage>
        <taxon>Eukaryota</taxon>
        <taxon>Viridiplantae</taxon>
        <taxon>Streptophyta</taxon>
        <taxon>Embryophyta</taxon>
        <taxon>Tracheophyta</taxon>
        <taxon>Spermatophyta</taxon>
        <taxon>Magnoliopsida</taxon>
        <taxon>eudicotyledons</taxon>
        <taxon>Gunneridae</taxon>
        <taxon>Pentapetalae</taxon>
        <taxon>rosids</taxon>
        <taxon>malvids</taxon>
        <taxon>Myrtales</taxon>
        <taxon>Myrtaceae</taxon>
        <taxon>Myrtoideae</taxon>
        <taxon>Eucalypteae</taxon>
        <taxon>Eucalyptus</taxon>
    </lineage>
</organism>
<evidence type="ECO:0000259" key="1">
    <source>
        <dbReference type="PROSITE" id="PS51277"/>
    </source>
</evidence>
<dbReference type="PANTHER" id="PTHR31236">
    <property type="entry name" value="BURP DOMAIN PROTEIN USPL1-LIKE"/>
    <property type="match status" value="1"/>
</dbReference>
<feature type="domain" description="BURP" evidence="1">
    <location>
        <begin position="66"/>
        <end position="300"/>
    </location>
</feature>
<evidence type="ECO:0000313" key="2">
    <source>
        <dbReference type="EMBL" id="KAL3722521.1"/>
    </source>
</evidence>
<dbReference type="AlphaFoldDB" id="A0ABD3J4N1"/>
<dbReference type="SMART" id="SM01045">
    <property type="entry name" value="BURP"/>
    <property type="match status" value="1"/>
</dbReference>
<dbReference type="PROSITE" id="PS51277">
    <property type="entry name" value="BURP"/>
    <property type="match status" value="1"/>
</dbReference>
<sequence length="300" mass="33371">MYPNKTRTTWPAAKHLLHILVSLMISDDRYNIHEQIMDSHVLSAKPKQESPVAHGKGAIDPALNVFFTLDDLKVGKRMPIYFPNKSGDHSKSPRLLTREQSDSIPFSSAQLSHLLSFFSIPEGSPQAKAMEYTLKQCELEPITGEARFCAASLESMLDSARDVFGPKAQLRVLTTTYLPNKKMKKAGDDPLQNYTILQAPKRIDATRVIGCHTMPYPYAVFYCHSQAESENRVYRISLGSGGGEDGWGETSVEVEAVAVCHMDTTLWDRDHASFRVLGVEPGSSPVCHFFPADNLVWVAS</sequence>
<keyword evidence="3" id="KW-1185">Reference proteome</keyword>
<dbReference type="InterPro" id="IPR044816">
    <property type="entry name" value="BURP"/>
</dbReference>
<dbReference type="Proteomes" id="UP001634007">
    <property type="component" value="Unassembled WGS sequence"/>
</dbReference>
<gene>
    <name evidence="2" type="ORF">ACJRO7_034833</name>
</gene>
<dbReference type="PANTHER" id="PTHR31236:SF41">
    <property type="entry name" value="BURP DOMAIN PROTEIN USPL1"/>
    <property type="match status" value="1"/>
</dbReference>
<comment type="caution">
    <text evidence="2">The sequence shown here is derived from an EMBL/GenBank/DDBJ whole genome shotgun (WGS) entry which is preliminary data.</text>
</comment>